<comment type="similarity">
    <text evidence="3">Belongs to the PurU family.</text>
</comment>
<dbReference type="PANTHER" id="PTHR42706:SF1">
    <property type="entry name" value="FORMYLTETRAHYDROFOLATE DEFORMYLASE 2, MITOCHONDRIAL"/>
    <property type="match status" value="1"/>
</dbReference>
<dbReference type="Pfam" id="PF01842">
    <property type="entry name" value="ACT"/>
    <property type="match status" value="1"/>
</dbReference>
<dbReference type="Gene3D" id="3.40.50.170">
    <property type="entry name" value="Formyl transferase, N-terminal domain"/>
    <property type="match status" value="1"/>
</dbReference>
<dbReference type="InterPro" id="IPR002376">
    <property type="entry name" value="Formyl_transf_N"/>
</dbReference>
<dbReference type="SUPFAM" id="SSF55021">
    <property type="entry name" value="ACT-like"/>
    <property type="match status" value="1"/>
</dbReference>
<dbReference type="NCBIfam" id="NF004684">
    <property type="entry name" value="PRK06027.1"/>
    <property type="match status" value="1"/>
</dbReference>
<dbReference type="Proteomes" id="UP000297890">
    <property type="component" value="Unassembled WGS sequence"/>
</dbReference>
<accession>A0A4Z0FD70</accession>
<name>A0A4Z0FD70_9GAMM</name>
<comment type="caution">
    <text evidence="6">The sequence shown here is derived from an EMBL/GenBank/DDBJ whole genome shotgun (WGS) entry which is preliminary data.</text>
</comment>
<keyword evidence="7" id="KW-1185">Reference proteome</keyword>
<dbReference type="Gene3D" id="3.30.70.260">
    <property type="match status" value="1"/>
</dbReference>
<dbReference type="HAMAP" id="MF_01927">
    <property type="entry name" value="PurU"/>
    <property type="match status" value="1"/>
</dbReference>
<dbReference type="EMBL" id="SRIO01000001">
    <property type="protein sequence ID" value="TFZ83985.1"/>
    <property type="molecule type" value="Genomic_DNA"/>
</dbReference>
<reference evidence="6 7" key="1">
    <citation type="journal article" date="2019" name="ISME J.">
        <title>Candidatus Macondimonas diazotrophica, a novel gammaproteobacterial genus dominating crude-oil-contaminated coastal sediments.</title>
        <authorList>
            <person name="Karthikeyan S."/>
            <person name="Konstantinidis K."/>
        </authorList>
    </citation>
    <scope>NUCLEOTIDE SEQUENCE [LARGE SCALE GENOMIC DNA]</scope>
    <source>
        <strain evidence="6 7">KTK01</strain>
    </source>
</reference>
<keyword evidence="1 3" id="KW-0554">One-carbon metabolism</keyword>
<keyword evidence="2 3" id="KW-0378">Hydrolase</keyword>
<dbReference type="InterPro" id="IPR041729">
    <property type="entry name" value="Formyl-FH4-Hydrolase_C"/>
</dbReference>
<dbReference type="InterPro" id="IPR004810">
    <property type="entry name" value="PurU"/>
</dbReference>
<dbReference type="InterPro" id="IPR002912">
    <property type="entry name" value="ACT_dom"/>
</dbReference>
<dbReference type="SUPFAM" id="SSF53328">
    <property type="entry name" value="Formyltransferase"/>
    <property type="match status" value="1"/>
</dbReference>
<dbReference type="Pfam" id="PF00551">
    <property type="entry name" value="Formyl_trans_N"/>
    <property type="match status" value="1"/>
</dbReference>
<dbReference type="AlphaFoldDB" id="A0A4Z0FD70"/>
<evidence type="ECO:0000313" key="7">
    <source>
        <dbReference type="Proteomes" id="UP000297890"/>
    </source>
</evidence>
<dbReference type="GO" id="GO:0006189">
    <property type="term" value="P:'de novo' IMP biosynthetic process"/>
    <property type="evidence" value="ECO:0007669"/>
    <property type="project" value="UniProtKB-UniRule"/>
</dbReference>
<protein>
    <recommendedName>
        <fullName evidence="3 4">Formyltetrahydrofolate deformylase</fullName>
        <ecNumber evidence="3 4">3.5.1.10</ecNumber>
    </recommendedName>
    <alternativeName>
        <fullName evidence="3">Formyl-FH(4) hydrolase</fullName>
    </alternativeName>
</protein>
<dbReference type="PROSITE" id="PS51671">
    <property type="entry name" value="ACT"/>
    <property type="match status" value="1"/>
</dbReference>
<dbReference type="InterPro" id="IPR045865">
    <property type="entry name" value="ACT-like_dom_sf"/>
</dbReference>
<evidence type="ECO:0000313" key="6">
    <source>
        <dbReference type="EMBL" id="TFZ83985.1"/>
    </source>
</evidence>
<comment type="pathway">
    <text evidence="3">Purine metabolism; IMP biosynthesis via de novo pathway; formate from 10-formyl-5,6,7,8-tetrahydrofolate: step 1/1.</text>
</comment>
<comment type="catalytic activity">
    <reaction evidence="3">
        <text>(6R)-10-formyltetrahydrofolate + H2O = (6S)-5,6,7,8-tetrahydrofolate + formate + H(+)</text>
        <dbReference type="Rhea" id="RHEA:19833"/>
        <dbReference type="ChEBI" id="CHEBI:15377"/>
        <dbReference type="ChEBI" id="CHEBI:15378"/>
        <dbReference type="ChEBI" id="CHEBI:15740"/>
        <dbReference type="ChEBI" id="CHEBI:57453"/>
        <dbReference type="ChEBI" id="CHEBI:195366"/>
        <dbReference type="EC" id="3.5.1.10"/>
    </reaction>
</comment>
<dbReference type="GO" id="GO:0006730">
    <property type="term" value="P:one-carbon metabolic process"/>
    <property type="evidence" value="ECO:0007669"/>
    <property type="project" value="UniProtKB-KW"/>
</dbReference>
<proteinExistence type="inferred from homology"/>
<dbReference type="EC" id="3.5.1.10" evidence="3 4"/>
<gene>
    <name evidence="3 6" type="primary">purU</name>
    <name evidence="6" type="ORF">E4680_00085</name>
</gene>
<sequence>MATTFTLKASCPDQVGIIAAISGLIAEHGASITEASQHSDPLTGHFFMRYEIAASDLPFGKAGFEQSLRPLAQRFGMDWTVSSSATPCRVLVLVSRQDHCLADLLYRWRRRDFIFELVGVVSNHDDLRADVERIGLPYHHVPVTPEGRADAFARIEQLFQDYRADVMVLARYMQILPADLCARLPHRIINIHHSFLPSFVGANPYRQAYERGVKIIGATCHYVTEELDAGPIIEQDVMRVHHGDSVERMVALGRDVERAVLARGLRYHVQDRVLVHGNKTVVFP</sequence>
<feature type="active site" evidence="3">
    <location>
        <position position="228"/>
    </location>
</feature>
<evidence type="ECO:0000256" key="3">
    <source>
        <dbReference type="HAMAP-Rule" id="MF_01927"/>
    </source>
</evidence>
<evidence type="ECO:0000256" key="4">
    <source>
        <dbReference type="NCBIfam" id="TIGR00655"/>
    </source>
</evidence>
<keyword evidence="3" id="KW-0658">Purine biosynthesis</keyword>
<dbReference type="UniPathway" id="UPA00074">
    <property type="reaction ID" value="UER00170"/>
</dbReference>
<dbReference type="InterPro" id="IPR044074">
    <property type="entry name" value="PurU_ACT"/>
</dbReference>
<dbReference type="PIRSF" id="PIRSF036480">
    <property type="entry name" value="FormyFH4_hydr"/>
    <property type="match status" value="1"/>
</dbReference>
<dbReference type="NCBIfam" id="TIGR00655">
    <property type="entry name" value="PurU"/>
    <property type="match status" value="1"/>
</dbReference>
<evidence type="ECO:0000259" key="5">
    <source>
        <dbReference type="PROSITE" id="PS51671"/>
    </source>
</evidence>
<evidence type="ECO:0000256" key="1">
    <source>
        <dbReference type="ARBA" id="ARBA00022563"/>
    </source>
</evidence>
<dbReference type="PRINTS" id="PR01575">
    <property type="entry name" value="FFH4HYDRLASE"/>
</dbReference>
<dbReference type="GO" id="GO:0008864">
    <property type="term" value="F:formyltetrahydrofolate deformylase activity"/>
    <property type="evidence" value="ECO:0007669"/>
    <property type="project" value="UniProtKB-UniRule"/>
</dbReference>
<dbReference type="CDD" id="cd08648">
    <property type="entry name" value="FMT_core_Formyl-FH4-Hydrolase_C"/>
    <property type="match status" value="1"/>
</dbReference>
<dbReference type="RefSeq" id="WP_135280344.1">
    <property type="nucleotide sequence ID" value="NZ_SRIO01000001.1"/>
</dbReference>
<dbReference type="InterPro" id="IPR036477">
    <property type="entry name" value="Formyl_transf_N_sf"/>
</dbReference>
<dbReference type="CDD" id="cd04875">
    <property type="entry name" value="ACT_F4HF-DF"/>
    <property type="match status" value="1"/>
</dbReference>
<dbReference type="PANTHER" id="PTHR42706">
    <property type="entry name" value="FORMYLTETRAHYDROFOLATE DEFORMYLASE"/>
    <property type="match status" value="1"/>
</dbReference>
<dbReference type="OrthoDB" id="9806170at2"/>
<organism evidence="6 7">
    <name type="scientific">Candidatus Macondimonas diazotrophica</name>
    <dbReference type="NCBI Taxonomy" id="2305248"/>
    <lineage>
        <taxon>Bacteria</taxon>
        <taxon>Pseudomonadati</taxon>
        <taxon>Pseudomonadota</taxon>
        <taxon>Gammaproteobacteria</taxon>
        <taxon>Chromatiales</taxon>
        <taxon>Ectothiorhodospiraceae</taxon>
        <taxon>Candidatus Macondimonas</taxon>
    </lineage>
</organism>
<feature type="domain" description="ACT" evidence="5">
    <location>
        <begin position="6"/>
        <end position="86"/>
    </location>
</feature>
<evidence type="ECO:0000256" key="2">
    <source>
        <dbReference type="ARBA" id="ARBA00022801"/>
    </source>
</evidence>
<comment type="function">
    <text evidence="3">Catalyzes the hydrolysis of 10-formyltetrahydrofolate (formyl-FH4) to formate and tetrahydrofolate (FH4).</text>
</comment>